<comment type="caution">
    <text evidence="9">The sequence shown here is derived from an EMBL/GenBank/DDBJ whole genome shotgun (WGS) entry which is preliminary data.</text>
</comment>
<feature type="compositionally biased region" description="Polar residues" evidence="7">
    <location>
        <begin position="1"/>
        <end position="10"/>
    </location>
</feature>
<dbReference type="NCBIfam" id="TIGR03824">
    <property type="entry name" value="FlgM_jcvi"/>
    <property type="match status" value="1"/>
</dbReference>
<evidence type="ECO:0000256" key="7">
    <source>
        <dbReference type="SAM" id="MobiDB-lite"/>
    </source>
</evidence>
<dbReference type="Proteomes" id="UP000619534">
    <property type="component" value="Unassembled WGS sequence"/>
</dbReference>
<evidence type="ECO:0000256" key="1">
    <source>
        <dbReference type="ARBA" id="ARBA00005322"/>
    </source>
</evidence>
<keyword evidence="6" id="KW-0804">Transcription</keyword>
<dbReference type="EMBL" id="BMCJ01000002">
    <property type="protein sequence ID" value="GGC83036.1"/>
    <property type="molecule type" value="Genomic_DNA"/>
</dbReference>
<dbReference type="Pfam" id="PF04316">
    <property type="entry name" value="FlgM"/>
    <property type="match status" value="1"/>
</dbReference>
<feature type="domain" description="Anti-sigma-28 factor FlgM C-terminal" evidence="8">
    <location>
        <begin position="32"/>
        <end position="82"/>
    </location>
</feature>
<keyword evidence="4" id="KW-1005">Bacterial flagellum biogenesis</keyword>
<evidence type="ECO:0000313" key="10">
    <source>
        <dbReference type="Proteomes" id="UP000619534"/>
    </source>
</evidence>
<evidence type="ECO:0000259" key="8">
    <source>
        <dbReference type="Pfam" id="PF04316"/>
    </source>
</evidence>
<evidence type="ECO:0000256" key="3">
    <source>
        <dbReference type="ARBA" id="ARBA00022491"/>
    </source>
</evidence>
<evidence type="ECO:0000313" key="9">
    <source>
        <dbReference type="EMBL" id="GGC83036.1"/>
    </source>
</evidence>
<sequence>MKINGSNHVNLNPYHKHLNRQTEMKQSYQQEDKVEISPKAKSLQENASTDPAREKKVADIKQAIEQGEYKVDAEKTAQKMIEFWNSRK</sequence>
<dbReference type="RefSeq" id="WP_062441425.1">
    <property type="nucleotide sequence ID" value="NZ_BMCJ01000002.1"/>
</dbReference>
<dbReference type="InterPro" id="IPR031316">
    <property type="entry name" value="FlgM_C"/>
</dbReference>
<dbReference type="InterPro" id="IPR035890">
    <property type="entry name" value="Anti-sigma-28_factor_FlgM_sf"/>
</dbReference>
<comment type="similarity">
    <text evidence="1">Belongs to the FlgM family.</text>
</comment>
<evidence type="ECO:0000256" key="4">
    <source>
        <dbReference type="ARBA" id="ARBA00022795"/>
    </source>
</evidence>
<evidence type="ECO:0000256" key="5">
    <source>
        <dbReference type="ARBA" id="ARBA00023015"/>
    </source>
</evidence>
<keyword evidence="3" id="KW-0678">Repressor</keyword>
<dbReference type="SUPFAM" id="SSF101498">
    <property type="entry name" value="Anti-sigma factor FlgM"/>
    <property type="match status" value="1"/>
</dbReference>
<keyword evidence="10" id="KW-1185">Reference proteome</keyword>
<name>A0ABQ1NST2_9BACI</name>
<protein>
    <recommendedName>
        <fullName evidence="2">Negative regulator of flagellin synthesis</fullName>
    </recommendedName>
</protein>
<evidence type="ECO:0000256" key="2">
    <source>
        <dbReference type="ARBA" id="ARBA00017823"/>
    </source>
</evidence>
<keyword evidence="5" id="KW-0805">Transcription regulation</keyword>
<feature type="region of interest" description="Disordered" evidence="7">
    <location>
        <begin position="1"/>
        <end position="56"/>
    </location>
</feature>
<dbReference type="Gene3D" id="6.10.140.30">
    <property type="entry name" value="Anti-sigma-28 factor FlgM"/>
    <property type="match status" value="1"/>
</dbReference>
<dbReference type="InterPro" id="IPR007412">
    <property type="entry name" value="FlgM"/>
</dbReference>
<evidence type="ECO:0000256" key="6">
    <source>
        <dbReference type="ARBA" id="ARBA00023163"/>
    </source>
</evidence>
<gene>
    <name evidence="9" type="ORF">GCM10007216_12010</name>
</gene>
<accession>A0ABQ1NST2</accession>
<reference evidence="10" key="1">
    <citation type="journal article" date="2019" name="Int. J. Syst. Evol. Microbiol.">
        <title>The Global Catalogue of Microorganisms (GCM) 10K type strain sequencing project: providing services to taxonomists for standard genome sequencing and annotation.</title>
        <authorList>
            <consortium name="The Broad Institute Genomics Platform"/>
            <consortium name="The Broad Institute Genome Sequencing Center for Infectious Disease"/>
            <person name="Wu L."/>
            <person name="Ma J."/>
        </authorList>
    </citation>
    <scope>NUCLEOTIDE SEQUENCE [LARGE SCALE GENOMIC DNA]</scope>
    <source>
        <strain evidence="10">CCM 7282</strain>
    </source>
</reference>
<organism evidence="9 10">
    <name type="scientific">Thalassobacillus devorans</name>
    <dbReference type="NCBI Taxonomy" id="279813"/>
    <lineage>
        <taxon>Bacteria</taxon>
        <taxon>Bacillati</taxon>
        <taxon>Bacillota</taxon>
        <taxon>Bacilli</taxon>
        <taxon>Bacillales</taxon>
        <taxon>Bacillaceae</taxon>
        <taxon>Thalassobacillus</taxon>
    </lineage>
</organism>
<proteinExistence type="inferred from homology"/>